<keyword evidence="1" id="KW-0812">Transmembrane</keyword>
<dbReference type="AlphaFoldDB" id="L0L0I1"/>
<evidence type="ECO:0000313" key="2">
    <source>
        <dbReference type="EMBL" id="AGB50831.1"/>
    </source>
</evidence>
<evidence type="ECO:0000313" key="3">
    <source>
        <dbReference type="Proteomes" id="UP000010866"/>
    </source>
</evidence>
<sequence>MNFTARLKIEIMYFLLISILTSLLDSSSGLNYLVNDLLLFVIFVVAAILLAKIFLNHHFFDIKEKITFNRLWRETNFQTKLALLGLCMVQNRQSICYG</sequence>
<gene>
    <name evidence="2" type="ordered locus">Metho_2702</name>
</gene>
<feature type="transmembrane region" description="Helical" evidence="1">
    <location>
        <begin position="37"/>
        <end position="55"/>
    </location>
</feature>
<reference evidence="3" key="1">
    <citation type="submission" date="2012-02" db="EMBL/GenBank/DDBJ databases">
        <title>Complete sequence of plasmid of Methanomethylovorans hollandica DSM 15978.</title>
        <authorList>
            <person name="Lucas S."/>
            <person name="Copeland A."/>
            <person name="Lapidus A."/>
            <person name="Glavina del Rio T."/>
            <person name="Dalin E."/>
            <person name="Tice H."/>
            <person name="Bruce D."/>
            <person name="Goodwin L."/>
            <person name="Pitluck S."/>
            <person name="Peters L."/>
            <person name="Mikhailova N."/>
            <person name="Held B."/>
            <person name="Kyrpides N."/>
            <person name="Mavromatis K."/>
            <person name="Ivanova N."/>
            <person name="Brettin T."/>
            <person name="Detter J.C."/>
            <person name="Han C."/>
            <person name="Larimer F."/>
            <person name="Land M."/>
            <person name="Hauser L."/>
            <person name="Markowitz V."/>
            <person name="Cheng J.-F."/>
            <person name="Hugenholtz P."/>
            <person name="Woyke T."/>
            <person name="Wu D."/>
            <person name="Spring S."/>
            <person name="Schroeder M."/>
            <person name="Brambilla E."/>
            <person name="Klenk H.-P."/>
            <person name="Eisen J.A."/>
        </authorList>
    </citation>
    <scope>NUCLEOTIDE SEQUENCE [LARGE SCALE GENOMIC DNA]</scope>
    <source>
        <strain evidence="3">DSM 15978 / NBRC 107637 / DMS1</strain>
        <plasmid evidence="3">Plasmid pMETHO01</plasmid>
    </source>
</reference>
<feature type="transmembrane region" description="Helical" evidence="1">
    <location>
        <begin position="12"/>
        <end position="31"/>
    </location>
</feature>
<geneLocation type="plasmid" evidence="2 3">
    <name>pMETHO01</name>
</geneLocation>
<organism evidence="2 3">
    <name type="scientific">Methanomethylovorans hollandica (strain DSM 15978 / NBRC 107637 / DMS1)</name>
    <dbReference type="NCBI Taxonomy" id="867904"/>
    <lineage>
        <taxon>Archaea</taxon>
        <taxon>Methanobacteriati</taxon>
        <taxon>Methanobacteriota</taxon>
        <taxon>Stenosarchaea group</taxon>
        <taxon>Methanomicrobia</taxon>
        <taxon>Methanosarcinales</taxon>
        <taxon>Methanosarcinaceae</taxon>
        <taxon>Methanomethylovorans</taxon>
    </lineage>
</organism>
<accession>L0L0I1</accession>
<dbReference type="KEGG" id="mhz:Metho_2702"/>
<keyword evidence="3" id="KW-1185">Reference proteome</keyword>
<dbReference type="Proteomes" id="UP000010866">
    <property type="component" value="Plasmid pMETHO01"/>
</dbReference>
<keyword evidence="1" id="KW-1133">Transmembrane helix</keyword>
<proteinExistence type="predicted"/>
<evidence type="ECO:0000256" key="1">
    <source>
        <dbReference type="SAM" id="Phobius"/>
    </source>
</evidence>
<protein>
    <submittedName>
        <fullName evidence="2">Uncharacterized protein</fullName>
    </submittedName>
</protein>
<keyword evidence="1" id="KW-0472">Membrane</keyword>
<name>L0L0I1_METHD</name>
<dbReference type="EMBL" id="CP003363">
    <property type="protein sequence ID" value="AGB50831.1"/>
    <property type="molecule type" value="Genomic_DNA"/>
</dbReference>
<dbReference type="HOGENOM" id="CLU_2327274_0_0_2"/>
<keyword evidence="2" id="KW-0614">Plasmid</keyword>